<comment type="caution">
    <text evidence="1">The sequence shown here is derived from an EMBL/GenBank/DDBJ whole genome shotgun (WGS) entry which is preliminary data.</text>
</comment>
<keyword evidence="2" id="KW-1185">Reference proteome</keyword>
<evidence type="ECO:0000313" key="1">
    <source>
        <dbReference type="EMBL" id="CAG7821850.1"/>
    </source>
</evidence>
<dbReference type="PANTHER" id="PTHR11012:SF30">
    <property type="entry name" value="PROTEIN KINASE-LIKE DOMAIN-CONTAINING"/>
    <property type="match status" value="1"/>
</dbReference>
<dbReference type="EMBL" id="CAJVCH010523115">
    <property type="protein sequence ID" value="CAG7821850.1"/>
    <property type="molecule type" value="Genomic_DNA"/>
</dbReference>
<proteinExistence type="predicted"/>
<dbReference type="PANTHER" id="PTHR11012">
    <property type="entry name" value="PROTEIN KINASE-LIKE DOMAIN-CONTAINING"/>
    <property type="match status" value="1"/>
</dbReference>
<feature type="non-terminal residue" evidence="1">
    <location>
        <position position="1"/>
    </location>
</feature>
<dbReference type="Pfam" id="PF02958">
    <property type="entry name" value="EcKL"/>
    <property type="match status" value="1"/>
</dbReference>
<dbReference type="Proteomes" id="UP000708208">
    <property type="component" value="Unassembled WGS sequence"/>
</dbReference>
<dbReference type="AlphaFoldDB" id="A0A8J2PT60"/>
<gene>
    <name evidence="1" type="ORF">AFUS01_LOCUS32157</name>
</gene>
<dbReference type="OrthoDB" id="191037at2759"/>
<sequence length="210" mass="23854">MAVEVGLTKDFLESVLKTKVYKFQVAPGDNGGFTCAVLEVDIWRTSSGNPEHLIIKCFPSNPARQALLDSSGMFARELDVYRELIPGLLGFQKEFEFPEELPFAPFVYGNYLSAVERSELVTPMLSVENCIIMKNLGWMGFKLRDRFLALDFDHYKLVIEAQARLHGISWAYKIKHGIKKLEDKYPFLALAKLQGTLGILAKFIHSNFTR</sequence>
<accession>A0A8J2PT60</accession>
<dbReference type="InterPro" id="IPR004119">
    <property type="entry name" value="EcKL"/>
</dbReference>
<evidence type="ECO:0000313" key="2">
    <source>
        <dbReference type="Proteomes" id="UP000708208"/>
    </source>
</evidence>
<protein>
    <submittedName>
        <fullName evidence="1">Uncharacterized protein</fullName>
    </submittedName>
</protein>
<organism evidence="1 2">
    <name type="scientific">Allacma fusca</name>
    <dbReference type="NCBI Taxonomy" id="39272"/>
    <lineage>
        <taxon>Eukaryota</taxon>
        <taxon>Metazoa</taxon>
        <taxon>Ecdysozoa</taxon>
        <taxon>Arthropoda</taxon>
        <taxon>Hexapoda</taxon>
        <taxon>Collembola</taxon>
        <taxon>Symphypleona</taxon>
        <taxon>Sminthuridae</taxon>
        <taxon>Allacma</taxon>
    </lineage>
</organism>
<name>A0A8J2PT60_9HEXA</name>
<reference evidence="1" key="1">
    <citation type="submission" date="2021-06" db="EMBL/GenBank/DDBJ databases">
        <authorList>
            <person name="Hodson N. C."/>
            <person name="Mongue J. A."/>
            <person name="Jaron S. K."/>
        </authorList>
    </citation>
    <scope>NUCLEOTIDE SEQUENCE</scope>
</reference>